<gene>
    <name evidence="5" type="ORF">SAMN02745244_01714</name>
</gene>
<reference evidence="5 6" key="1">
    <citation type="submission" date="2016-11" db="EMBL/GenBank/DDBJ databases">
        <authorList>
            <person name="Jaros S."/>
            <person name="Januszkiewicz K."/>
            <person name="Wedrychowicz H."/>
        </authorList>
    </citation>
    <scope>NUCLEOTIDE SEQUENCE [LARGE SCALE GENOMIC DNA]</scope>
    <source>
        <strain evidence="5 6">DSM 12906</strain>
    </source>
</reference>
<proteinExistence type="predicted"/>
<evidence type="ECO:0000313" key="6">
    <source>
        <dbReference type="Proteomes" id="UP000184512"/>
    </source>
</evidence>
<keyword evidence="6" id="KW-1185">Reference proteome</keyword>
<dbReference type="PANTHER" id="PTHR10434:SF11">
    <property type="entry name" value="1-ACYL-SN-GLYCEROL-3-PHOSPHATE ACYLTRANSFERASE"/>
    <property type="match status" value="1"/>
</dbReference>
<feature type="domain" description="Phospholipid/glycerol acyltransferase" evidence="4">
    <location>
        <begin position="54"/>
        <end position="172"/>
    </location>
</feature>
<dbReference type="OrthoDB" id="9808424at2"/>
<dbReference type="InterPro" id="IPR002123">
    <property type="entry name" value="Plipid/glycerol_acylTrfase"/>
</dbReference>
<dbReference type="Pfam" id="PF01553">
    <property type="entry name" value="Acyltransferase"/>
    <property type="match status" value="1"/>
</dbReference>
<dbReference type="SMART" id="SM00563">
    <property type="entry name" value="PlsC"/>
    <property type="match status" value="1"/>
</dbReference>
<sequence length="266" mass="28962">MGREIEQGNNRYTSKLQATTRQTAQFLLLKPALGRLLKIHVHGLSNLDGLEGAFAVYGNHSSHLDAPLILCSLPSRLSKFVATGAAGDFFFGNWVKSISMSLFMNAFAIDRGKGGKGRRGMAGHLLADGVPILLFPEGTRSRTGAMGPFIPGVASLCVSRGVPALPVALVGAYEAWPSNQKHLPTGRPEVHVVFGRPMTPYPGEIAHEFNERMRRQLLELHDTTARAYGRKTLAEYERSAALQKAERTGVASLVEDAKERADKQED</sequence>
<dbReference type="STRING" id="1123357.SAMN02745244_01714"/>
<dbReference type="PANTHER" id="PTHR10434">
    <property type="entry name" value="1-ACYL-SN-GLYCEROL-3-PHOSPHATE ACYLTRANSFERASE"/>
    <property type="match status" value="1"/>
</dbReference>
<keyword evidence="1 5" id="KW-0808">Transferase</keyword>
<name>A0A1M6GJD9_9ACTN</name>
<feature type="compositionally biased region" description="Basic and acidic residues" evidence="3">
    <location>
        <begin position="255"/>
        <end position="266"/>
    </location>
</feature>
<evidence type="ECO:0000256" key="3">
    <source>
        <dbReference type="SAM" id="MobiDB-lite"/>
    </source>
</evidence>
<keyword evidence="2 5" id="KW-0012">Acyltransferase</keyword>
<accession>A0A1M6GJD9</accession>
<dbReference type="SUPFAM" id="SSF69593">
    <property type="entry name" value="Glycerol-3-phosphate (1)-acyltransferase"/>
    <property type="match status" value="1"/>
</dbReference>
<dbReference type="AlphaFoldDB" id="A0A1M6GJD9"/>
<dbReference type="CDD" id="cd07989">
    <property type="entry name" value="LPLAT_AGPAT-like"/>
    <property type="match status" value="1"/>
</dbReference>
<dbReference type="Proteomes" id="UP000184512">
    <property type="component" value="Unassembled WGS sequence"/>
</dbReference>
<evidence type="ECO:0000259" key="4">
    <source>
        <dbReference type="SMART" id="SM00563"/>
    </source>
</evidence>
<dbReference type="GO" id="GO:0003841">
    <property type="term" value="F:1-acylglycerol-3-phosphate O-acyltransferase activity"/>
    <property type="evidence" value="ECO:0007669"/>
    <property type="project" value="TreeGrafter"/>
</dbReference>
<dbReference type="GO" id="GO:0006654">
    <property type="term" value="P:phosphatidic acid biosynthetic process"/>
    <property type="evidence" value="ECO:0007669"/>
    <property type="project" value="TreeGrafter"/>
</dbReference>
<feature type="region of interest" description="Disordered" evidence="3">
    <location>
        <begin position="247"/>
        <end position="266"/>
    </location>
</feature>
<protein>
    <submittedName>
        <fullName evidence="5">1-acyl-sn-glycerol-3-phosphate acyltransferase</fullName>
    </submittedName>
</protein>
<evidence type="ECO:0000256" key="1">
    <source>
        <dbReference type="ARBA" id="ARBA00022679"/>
    </source>
</evidence>
<organism evidence="5 6">
    <name type="scientific">Tessaracoccus bendigoensis DSM 12906</name>
    <dbReference type="NCBI Taxonomy" id="1123357"/>
    <lineage>
        <taxon>Bacteria</taxon>
        <taxon>Bacillati</taxon>
        <taxon>Actinomycetota</taxon>
        <taxon>Actinomycetes</taxon>
        <taxon>Propionibacteriales</taxon>
        <taxon>Propionibacteriaceae</taxon>
        <taxon>Tessaracoccus</taxon>
    </lineage>
</organism>
<dbReference type="RefSeq" id="WP_073187121.1">
    <property type="nucleotide sequence ID" value="NZ_FQZG01000027.1"/>
</dbReference>
<evidence type="ECO:0000256" key="2">
    <source>
        <dbReference type="ARBA" id="ARBA00023315"/>
    </source>
</evidence>
<dbReference type="EMBL" id="FQZG01000027">
    <property type="protein sequence ID" value="SHJ10067.1"/>
    <property type="molecule type" value="Genomic_DNA"/>
</dbReference>
<evidence type="ECO:0000313" key="5">
    <source>
        <dbReference type="EMBL" id="SHJ10067.1"/>
    </source>
</evidence>